<feature type="domain" description="Vps53 N-terminal" evidence="8">
    <location>
        <begin position="2"/>
        <end position="277"/>
    </location>
</feature>
<dbReference type="InterPro" id="IPR031745">
    <property type="entry name" value="Vps53_C"/>
</dbReference>
<keyword evidence="4" id="KW-0967">Endosome</keyword>
<dbReference type="AlphaFoldDB" id="I4YJN7"/>
<dbReference type="eggNOG" id="KOG2180">
    <property type="taxonomic scope" value="Eukaryota"/>
</dbReference>
<evidence type="ECO:0000313" key="11">
    <source>
        <dbReference type="Proteomes" id="UP000005242"/>
    </source>
</evidence>
<keyword evidence="6" id="KW-0472">Membrane</keyword>
<organism evidence="10 11">
    <name type="scientific">Wallemia mellicola (strain ATCC MYA-4683 / CBS 633.66)</name>
    <name type="common">Wallemia sebi (CBS 633.66)</name>
    <dbReference type="NCBI Taxonomy" id="671144"/>
    <lineage>
        <taxon>Eukaryota</taxon>
        <taxon>Fungi</taxon>
        <taxon>Dikarya</taxon>
        <taxon>Basidiomycota</taxon>
        <taxon>Wallemiomycotina</taxon>
        <taxon>Wallemiomycetes</taxon>
        <taxon>Wallemiales</taxon>
        <taxon>Wallemiaceae</taxon>
        <taxon>Wallemia</taxon>
    </lineage>
</organism>
<dbReference type="Gene3D" id="1.10.357.110">
    <property type="entry name" value="Vacuolar protein sorting-associated protein 53, C-terminus"/>
    <property type="match status" value="1"/>
</dbReference>
<evidence type="ECO:0000256" key="4">
    <source>
        <dbReference type="ARBA" id="ARBA00022753"/>
    </source>
</evidence>
<feature type="domain" description="Vps53 C-terminal" evidence="9">
    <location>
        <begin position="515"/>
        <end position="601"/>
    </location>
</feature>
<evidence type="ECO:0000256" key="1">
    <source>
        <dbReference type="ARBA" id="ARBA00004150"/>
    </source>
</evidence>
<dbReference type="GO" id="GO:0000938">
    <property type="term" value="C:GARP complex"/>
    <property type="evidence" value="ECO:0007669"/>
    <property type="project" value="InterPro"/>
</dbReference>
<comment type="similarity">
    <text evidence="3">Belongs to the VPS53 family.</text>
</comment>
<dbReference type="EMBL" id="JH668223">
    <property type="protein sequence ID" value="EIM24179.1"/>
    <property type="molecule type" value="Genomic_DNA"/>
</dbReference>
<gene>
    <name evidence="10" type="ORF">WALSEDRAFT_59130</name>
</gene>
<dbReference type="Pfam" id="PF04100">
    <property type="entry name" value="Vps53_N"/>
    <property type="match status" value="1"/>
</dbReference>
<evidence type="ECO:0000256" key="5">
    <source>
        <dbReference type="ARBA" id="ARBA00023034"/>
    </source>
</evidence>
<keyword evidence="11" id="KW-1185">Reference proteome</keyword>
<evidence type="ECO:0008006" key="12">
    <source>
        <dbReference type="Google" id="ProtNLM"/>
    </source>
</evidence>
<dbReference type="FunCoup" id="I4YJN7">
    <property type="interactions" value="430"/>
</dbReference>
<evidence type="ECO:0000259" key="9">
    <source>
        <dbReference type="Pfam" id="PF16854"/>
    </source>
</evidence>
<dbReference type="InterPro" id="IPR007234">
    <property type="entry name" value="Vps53_N"/>
</dbReference>
<dbReference type="InterPro" id="IPR038260">
    <property type="entry name" value="Vps53_C_sf"/>
</dbReference>
<dbReference type="InParanoid" id="I4YJN7"/>
<dbReference type="STRING" id="671144.I4YJN7"/>
<dbReference type="PANTHER" id="PTHR12820">
    <property type="entry name" value="VACUOLAR SORTING PROTEIN 53"/>
    <property type="match status" value="1"/>
</dbReference>
<keyword evidence="5" id="KW-0333">Golgi apparatus</keyword>
<dbReference type="GeneID" id="18473189"/>
<feature type="region of interest" description="Disordered" evidence="7">
    <location>
        <begin position="654"/>
        <end position="675"/>
    </location>
</feature>
<dbReference type="GO" id="GO:0005829">
    <property type="term" value="C:cytosol"/>
    <property type="evidence" value="ECO:0007669"/>
    <property type="project" value="GOC"/>
</dbReference>
<evidence type="ECO:0000313" key="10">
    <source>
        <dbReference type="EMBL" id="EIM24179.1"/>
    </source>
</evidence>
<reference evidence="10 11" key="1">
    <citation type="journal article" date="2012" name="Fungal Genet. Biol.">
        <title>The genome of the xerotolerant mold Wallemia sebi reveals adaptations to osmotic stress and suggests cryptic sexual reproduction.</title>
        <authorList>
            <person name="Padamsee M."/>
            <person name="Kumar T.K.A."/>
            <person name="Riley R."/>
            <person name="Binder M."/>
            <person name="Boyd A."/>
            <person name="Calvo A.M."/>
            <person name="Furukawa K."/>
            <person name="Hesse C."/>
            <person name="Hohmann S."/>
            <person name="James T.Y."/>
            <person name="LaButti K."/>
            <person name="Lapidus A."/>
            <person name="Lindquist E."/>
            <person name="Lucas S."/>
            <person name="Miller K."/>
            <person name="Shantappa S."/>
            <person name="Grigoriev I.V."/>
            <person name="Hibbett D.S."/>
            <person name="McLaughlin D.J."/>
            <person name="Spatafora J.W."/>
            <person name="Aime M.C."/>
        </authorList>
    </citation>
    <scope>NUCLEOTIDE SEQUENCE [LARGE SCALE GENOMIC DNA]</scope>
    <source>
        <strain evidence="11">ATCC MYA-4683 / CBS 633.66</strain>
    </source>
</reference>
<protein>
    <recommendedName>
        <fullName evidence="12">Vps53 N-terminal domain-containing protein</fullName>
    </recommendedName>
</protein>
<name>I4YJN7_WALMC</name>
<dbReference type="GO" id="GO:0042147">
    <property type="term" value="P:retrograde transport, endosome to Golgi"/>
    <property type="evidence" value="ECO:0007669"/>
    <property type="project" value="InterPro"/>
</dbReference>
<evidence type="ECO:0000256" key="2">
    <source>
        <dbReference type="ARBA" id="ARBA00004481"/>
    </source>
</evidence>
<dbReference type="Pfam" id="PF16854">
    <property type="entry name" value="VPS53_C"/>
    <property type="match status" value="1"/>
</dbReference>
<evidence type="ECO:0000259" key="8">
    <source>
        <dbReference type="Pfam" id="PF04100"/>
    </source>
</evidence>
<comment type="subcellular location">
    <subcellularLocation>
        <location evidence="2">Endosome membrane</location>
        <topology evidence="2">Peripheral membrane protein</topology>
    </subcellularLocation>
    <subcellularLocation>
        <location evidence="1">Golgi apparatus</location>
        <location evidence="1">trans-Golgi network membrane</location>
        <topology evidence="1">Peripheral membrane protein</topology>
    </subcellularLocation>
</comment>
<dbReference type="OMA" id="MINTADY"/>
<sequence length="688" mass="78651">MILDIKTLNQVKTNLVNTMKVLKSLQLLVNLTNQINYQLNQQLYTNLAKQIEELNGLIEFLTPLARVPRIADLLTQSQLVLSNLKQNLINDFKQYWSSSLSLDMGGERQRKKIKDSAILIECLGENNKTDIINWFTQYTLKDYKRIFKPTDEAGQLDNLSRRFSWFNRVLNHFQDQQSLSNIWPKHWNVRKSLLALFVSYTNEDLKFVLSNTKLNVDNLIEAIKLTKEFETQMSTNVGVIFDDKNFQSISITYQNVFNVYFIHQDNVLSDVFSKFSDSTSLQDGQDNHTASVLESSSDLFFNYRQITGQCAALTYDKPIVDLSKLFSKWLKIYGHDVLKSKLNSVATSRRSLESRINTNEVKVAGLIINTADYCLSTAAQLEEKLKEYVATSLKEQISFEEERQLFNSIIANCIQRDLHNFEIGIETPLSQMSQIQWSQMGNTKKNTNSPSSVTNPSQYVIELSNTINEICRQVQEVIDHRRYYRSYLDKSVTLTIALITRIVVKSRPLSSLGVEQLLLDLQSIRQTFIDLIDSPKDVTSSTSTTSAYARHVNRTFMPLETLLKVVLSPSIPAEAFVQSYTTLIADNSSQNFQKVMDMKGLGKKDQAQLQEIFKAVTENETQSNLNSTSFLTELDMNPSSRPIIPLSVINTRAEDINDSPSDSRNNSKNNSPAVPMFSDFKKLFMRKN</sequence>
<dbReference type="Proteomes" id="UP000005242">
    <property type="component" value="Unassembled WGS sequence"/>
</dbReference>
<evidence type="ECO:0000256" key="3">
    <source>
        <dbReference type="ARBA" id="ARBA00008628"/>
    </source>
</evidence>
<accession>I4YJN7</accession>
<evidence type="ECO:0000256" key="7">
    <source>
        <dbReference type="SAM" id="MobiDB-lite"/>
    </source>
</evidence>
<dbReference type="InterPro" id="IPR039766">
    <property type="entry name" value="Vps53"/>
</dbReference>
<dbReference type="OrthoDB" id="10261632at2759"/>
<evidence type="ECO:0000256" key="6">
    <source>
        <dbReference type="ARBA" id="ARBA00023136"/>
    </source>
</evidence>
<dbReference type="PANTHER" id="PTHR12820:SF0">
    <property type="entry name" value="VACUOLAR PROTEIN SORTING-ASSOCIATED PROTEIN 53 HOMOLOG"/>
    <property type="match status" value="1"/>
</dbReference>
<proteinExistence type="inferred from homology"/>
<dbReference type="HOGENOM" id="CLU_007339_0_0_1"/>
<dbReference type="KEGG" id="wse:WALSEDRAFT_59130"/>
<dbReference type="RefSeq" id="XP_006956000.1">
    <property type="nucleotide sequence ID" value="XM_006955938.1"/>
</dbReference>
<dbReference type="GO" id="GO:0010008">
    <property type="term" value="C:endosome membrane"/>
    <property type="evidence" value="ECO:0007669"/>
    <property type="project" value="UniProtKB-SubCell"/>
</dbReference>
<feature type="compositionally biased region" description="Polar residues" evidence="7">
    <location>
        <begin position="658"/>
        <end position="672"/>
    </location>
</feature>